<name>A0AAQ4EAH0_AMBAM</name>
<keyword evidence="4" id="KW-0482">Metalloprotease</keyword>
<organism evidence="8 9">
    <name type="scientific">Amblyomma americanum</name>
    <name type="common">Lone star tick</name>
    <dbReference type="NCBI Taxonomy" id="6943"/>
    <lineage>
        <taxon>Eukaryota</taxon>
        <taxon>Metazoa</taxon>
        <taxon>Ecdysozoa</taxon>
        <taxon>Arthropoda</taxon>
        <taxon>Chelicerata</taxon>
        <taxon>Arachnida</taxon>
        <taxon>Acari</taxon>
        <taxon>Parasitiformes</taxon>
        <taxon>Ixodida</taxon>
        <taxon>Ixodoidea</taxon>
        <taxon>Ixodidae</taxon>
        <taxon>Amblyomminae</taxon>
        <taxon>Amblyomma</taxon>
    </lineage>
</organism>
<dbReference type="Gene3D" id="3.40.390.10">
    <property type="entry name" value="Collagenase (Catalytic Domain)"/>
    <property type="match status" value="1"/>
</dbReference>
<reference evidence="8 9" key="1">
    <citation type="journal article" date="2023" name="Arcadia Sci">
        <title>De novo assembly of a long-read Amblyomma americanum tick genome.</title>
        <authorList>
            <person name="Chou S."/>
            <person name="Poskanzer K.E."/>
            <person name="Rollins M."/>
            <person name="Thuy-Boun P.S."/>
        </authorList>
    </citation>
    <scope>NUCLEOTIDE SEQUENCE [LARGE SCALE GENOMIC DNA]</scope>
    <source>
        <strain evidence="8">F_SG_1</strain>
        <tissue evidence="8">Salivary glands</tissue>
    </source>
</reference>
<dbReference type="SUPFAM" id="SSF55486">
    <property type="entry name" value="Metalloproteases ('zincins'), catalytic domain"/>
    <property type="match status" value="1"/>
</dbReference>
<sequence length="388" mass="43325">MVVYPEVFESRQDSSEKVVYIKDGYTLNLRKASVLADSVLLRDVTEEGVVERRIGGAYYERHLFEDRSKQASLLLQPQGRSGYVIRGLMNFTHKIEPISSVERSSSGRQPHRISRLARRSGSCGTEDIAENEPPEAEARKGGATAANYALEVYFMSDFYHTVYFNNQTEDRVAYATVFMHSVSLRLAQLDPPIAVIVIAIQGSFTANESYVDLYEDGDLIGGSSLNKLEKYFDKDDYMKKADIVLMATGPGRVSIAEDRPGTFSGINTATHEIGHLLGAHHDGDKKAENCSTKDGYMMSKYTKGERALTFSECSKRMIADFVTWPYSRCLKRRATCGALAMPNKAVMLAGDVMEGAAYCRLYHPSFKNVTYIKVRGFETVIHLSEKST</sequence>
<keyword evidence="5" id="KW-0479">Metal-binding</keyword>
<dbReference type="PANTHER" id="PTHR11905">
    <property type="entry name" value="ADAM A DISINTEGRIN AND METALLOPROTEASE DOMAIN"/>
    <property type="match status" value="1"/>
</dbReference>
<evidence type="ECO:0000313" key="8">
    <source>
        <dbReference type="EMBL" id="KAK8771618.1"/>
    </source>
</evidence>
<dbReference type="EMBL" id="JARKHS020019543">
    <property type="protein sequence ID" value="KAK8771618.1"/>
    <property type="molecule type" value="Genomic_DNA"/>
</dbReference>
<dbReference type="AlphaFoldDB" id="A0AAQ4EAH0"/>
<evidence type="ECO:0000256" key="2">
    <source>
        <dbReference type="ARBA" id="ARBA00022801"/>
    </source>
</evidence>
<evidence type="ECO:0000259" key="7">
    <source>
        <dbReference type="PROSITE" id="PS50215"/>
    </source>
</evidence>
<evidence type="ECO:0000256" key="6">
    <source>
        <dbReference type="SAM" id="MobiDB-lite"/>
    </source>
</evidence>
<evidence type="ECO:0000256" key="5">
    <source>
        <dbReference type="PROSITE-ProRule" id="PRU00276"/>
    </source>
</evidence>
<feature type="region of interest" description="Disordered" evidence="6">
    <location>
        <begin position="99"/>
        <end position="140"/>
    </location>
</feature>
<feature type="domain" description="Peptidase M12B" evidence="7">
    <location>
        <begin position="268"/>
        <end position="334"/>
    </location>
</feature>
<keyword evidence="9" id="KW-1185">Reference proteome</keyword>
<gene>
    <name evidence="8" type="ORF">V5799_025155</name>
</gene>
<evidence type="ECO:0000256" key="1">
    <source>
        <dbReference type="ARBA" id="ARBA00022670"/>
    </source>
</evidence>
<proteinExistence type="predicted"/>
<feature type="binding site" evidence="5">
    <location>
        <position position="275"/>
    </location>
    <ligand>
        <name>Zn(2+)</name>
        <dbReference type="ChEBI" id="CHEBI:29105"/>
        <note>catalytic</note>
    </ligand>
</feature>
<feature type="binding site" evidence="5">
    <location>
        <position position="271"/>
    </location>
    <ligand>
        <name>Zn(2+)</name>
        <dbReference type="ChEBI" id="CHEBI:29105"/>
        <note>catalytic</note>
    </ligand>
</feature>
<dbReference type="PANTHER" id="PTHR11905:SF159">
    <property type="entry name" value="ADAM METALLOPROTEASE"/>
    <property type="match status" value="1"/>
</dbReference>
<dbReference type="GO" id="GO:0006509">
    <property type="term" value="P:membrane protein ectodomain proteolysis"/>
    <property type="evidence" value="ECO:0007669"/>
    <property type="project" value="TreeGrafter"/>
</dbReference>
<keyword evidence="2" id="KW-0378">Hydrolase</keyword>
<keyword evidence="1" id="KW-0645">Protease</keyword>
<comment type="caution">
    <text evidence="5">Lacks conserved residue(s) required for the propagation of feature annotation.</text>
</comment>
<dbReference type="GO" id="GO:0046872">
    <property type="term" value="F:metal ion binding"/>
    <property type="evidence" value="ECO:0007669"/>
    <property type="project" value="UniProtKB-KW"/>
</dbReference>
<dbReference type="Pfam" id="PF01421">
    <property type="entry name" value="Reprolysin"/>
    <property type="match status" value="1"/>
</dbReference>
<dbReference type="InterPro" id="IPR024079">
    <property type="entry name" value="MetalloPept_cat_dom_sf"/>
</dbReference>
<comment type="caution">
    <text evidence="8">The sequence shown here is derived from an EMBL/GenBank/DDBJ whole genome shotgun (WGS) entry which is preliminary data.</text>
</comment>
<keyword evidence="3 5" id="KW-0862">Zinc</keyword>
<accession>A0AAQ4EAH0</accession>
<evidence type="ECO:0000313" key="9">
    <source>
        <dbReference type="Proteomes" id="UP001321473"/>
    </source>
</evidence>
<dbReference type="InterPro" id="IPR001590">
    <property type="entry name" value="Peptidase_M12B"/>
</dbReference>
<evidence type="ECO:0000256" key="3">
    <source>
        <dbReference type="ARBA" id="ARBA00022833"/>
    </source>
</evidence>
<dbReference type="GO" id="GO:0004222">
    <property type="term" value="F:metalloendopeptidase activity"/>
    <property type="evidence" value="ECO:0007669"/>
    <property type="project" value="InterPro"/>
</dbReference>
<evidence type="ECO:0000256" key="4">
    <source>
        <dbReference type="ARBA" id="ARBA00023049"/>
    </source>
</evidence>
<dbReference type="PROSITE" id="PS50215">
    <property type="entry name" value="ADAM_MEPRO"/>
    <property type="match status" value="1"/>
</dbReference>
<feature type="compositionally biased region" description="Basic residues" evidence="6">
    <location>
        <begin position="109"/>
        <end position="118"/>
    </location>
</feature>
<protein>
    <recommendedName>
        <fullName evidence="7">Peptidase M12B domain-containing protein</fullName>
    </recommendedName>
</protein>
<feature type="active site" evidence="5">
    <location>
        <position position="272"/>
    </location>
</feature>
<dbReference type="Proteomes" id="UP001321473">
    <property type="component" value="Unassembled WGS sequence"/>
</dbReference>
<feature type="binding site" evidence="5">
    <location>
        <position position="281"/>
    </location>
    <ligand>
        <name>Zn(2+)</name>
        <dbReference type="ChEBI" id="CHEBI:29105"/>
        <note>catalytic</note>
    </ligand>
</feature>